<gene>
    <name evidence="2" type="ORF">MNBD_GAMMA08-1668</name>
</gene>
<dbReference type="EMBL" id="UOFH01000359">
    <property type="protein sequence ID" value="VAW66780.1"/>
    <property type="molecule type" value="Genomic_DNA"/>
</dbReference>
<reference evidence="2" key="1">
    <citation type="submission" date="2018-06" db="EMBL/GenBank/DDBJ databases">
        <authorList>
            <person name="Zhirakovskaya E."/>
        </authorList>
    </citation>
    <scope>NUCLEOTIDE SEQUENCE</scope>
</reference>
<keyword evidence="1" id="KW-0472">Membrane</keyword>
<feature type="transmembrane region" description="Helical" evidence="1">
    <location>
        <begin position="100"/>
        <end position="120"/>
    </location>
</feature>
<protein>
    <submittedName>
        <fullName evidence="2">Cytochrome c family protein</fullName>
    </submittedName>
</protein>
<keyword evidence="1" id="KW-1133">Transmembrane helix</keyword>
<proteinExistence type="predicted"/>
<name>A0A3B0XQ11_9ZZZZ</name>
<feature type="transmembrane region" description="Helical" evidence="1">
    <location>
        <begin position="66"/>
        <end position="88"/>
    </location>
</feature>
<evidence type="ECO:0000256" key="1">
    <source>
        <dbReference type="SAM" id="Phobius"/>
    </source>
</evidence>
<evidence type="ECO:0000313" key="2">
    <source>
        <dbReference type="EMBL" id="VAW66780.1"/>
    </source>
</evidence>
<feature type="non-terminal residue" evidence="2">
    <location>
        <position position="1"/>
    </location>
</feature>
<dbReference type="GO" id="GO:0022904">
    <property type="term" value="P:respiratory electron transport chain"/>
    <property type="evidence" value="ECO:0007669"/>
    <property type="project" value="InterPro"/>
</dbReference>
<dbReference type="SUPFAM" id="SSF81342">
    <property type="entry name" value="Transmembrane di-heme cytochromes"/>
    <property type="match status" value="1"/>
</dbReference>
<dbReference type="AlphaFoldDB" id="A0A3B0XQ11"/>
<feature type="transmembrane region" description="Helical" evidence="1">
    <location>
        <begin position="176"/>
        <end position="201"/>
    </location>
</feature>
<keyword evidence="1" id="KW-0812">Transmembrane</keyword>
<sequence>SVFGHGIVVLNRVLKNKAFKWFGPDSLLPRWKDWDDMKDMFRWFFGKGKQPQLDRWTYWEKFDYWAVYWGALVIGLSGIVLWASPFLLKFLPGWSFNVATIAHGVEAFLAVATLFVVHFFNNHFRPEKFPLDTVMFSGSWDLEEFKHERPLEYARLKESGELEKHLVKPPTKRANIIFHIMGFTLLATGITLLVMVVIGFIKHGLV</sequence>
<accession>A0A3B0XQ11</accession>
<dbReference type="GO" id="GO:0016020">
    <property type="term" value="C:membrane"/>
    <property type="evidence" value="ECO:0007669"/>
    <property type="project" value="InterPro"/>
</dbReference>
<organism evidence="2">
    <name type="scientific">hydrothermal vent metagenome</name>
    <dbReference type="NCBI Taxonomy" id="652676"/>
    <lineage>
        <taxon>unclassified sequences</taxon>
        <taxon>metagenomes</taxon>
        <taxon>ecological metagenomes</taxon>
    </lineage>
</organism>
<dbReference type="Gene3D" id="1.20.950.20">
    <property type="entry name" value="Transmembrane di-heme cytochromes, Chain C"/>
    <property type="match status" value="1"/>
</dbReference>
<dbReference type="InterPro" id="IPR016174">
    <property type="entry name" value="Di-haem_cyt_TM"/>
</dbReference>